<dbReference type="EMBL" id="JBHRXX010000009">
    <property type="protein sequence ID" value="MFC3685826.1"/>
    <property type="molecule type" value="Genomic_DNA"/>
</dbReference>
<evidence type="ECO:0000313" key="1">
    <source>
        <dbReference type="EMBL" id="MFC3685826.1"/>
    </source>
</evidence>
<comment type="caution">
    <text evidence="1">The sequence shown here is derived from an EMBL/GenBank/DDBJ whole genome shotgun (WGS) entry which is preliminary data.</text>
</comment>
<keyword evidence="2" id="KW-1185">Reference proteome</keyword>
<reference evidence="2" key="1">
    <citation type="journal article" date="2019" name="Int. J. Syst. Evol. Microbiol.">
        <title>The Global Catalogue of Microorganisms (GCM) 10K type strain sequencing project: providing services to taxonomists for standard genome sequencing and annotation.</title>
        <authorList>
            <consortium name="The Broad Institute Genomics Platform"/>
            <consortium name="The Broad Institute Genome Sequencing Center for Infectious Disease"/>
            <person name="Wu L."/>
            <person name="Ma J."/>
        </authorList>
    </citation>
    <scope>NUCLEOTIDE SEQUENCE [LARGE SCALE GENOMIC DNA]</scope>
    <source>
        <strain evidence="2">KCTC 42501</strain>
    </source>
</reference>
<dbReference type="Proteomes" id="UP001595729">
    <property type="component" value="Unassembled WGS sequence"/>
</dbReference>
<organism evidence="1 2">
    <name type="scientific">Hydrogenophaga luteola</name>
    <dbReference type="NCBI Taxonomy" id="1591122"/>
    <lineage>
        <taxon>Bacteria</taxon>
        <taxon>Pseudomonadati</taxon>
        <taxon>Pseudomonadota</taxon>
        <taxon>Betaproteobacteria</taxon>
        <taxon>Burkholderiales</taxon>
        <taxon>Comamonadaceae</taxon>
        <taxon>Hydrogenophaga</taxon>
    </lineage>
</organism>
<evidence type="ECO:0000313" key="2">
    <source>
        <dbReference type="Proteomes" id="UP001595729"/>
    </source>
</evidence>
<sequence>MMSSVSAPDVTRELFGGVFDVDGSGHYPGLELINLVVCCTEGTLPDTEKVHVVRAAHDFARQLVSGELTPQRKNAVLLDEHSATAVAHLLRCLELEVPNVVKRKGWERTHFFPYTRSLVHWDARKGRQAGVEVQIERRYLRGAGAYAFSVLRKDPDPDRLQEMRRGFEALYSTDRQSPLEMLMAALRQKGKSDSVDNPSLDQVEANSRLRNDRWEHLYRDGMRNVLSHVNLPVVQRVRAVMNWTSVWLVLLEAARALEAHSGGPLALVVDCAGTHPQLRRASQRCLKDLTGAIEQVSRAEGVRQGELSNQQLGKIRAFFGNTAAAGGMLNAWKGRRHFTLRLPAVEALVLAAVRSGEELEYDAFLADWLYERCRIVAGREGASRSGMLTAFDGTIFEENERHLADHMRSAGMLRVFSDATKMVSPGGYE</sequence>
<name>A0ABV7W7T2_9BURK</name>
<proteinExistence type="predicted"/>
<accession>A0ABV7W7T2</accession>
<dbReference type="RefSeq" id="WP_382177685.1">
    <property type="nucleotide sequence ID" value="NZ_JBHRXX010000009.1"/>
</dbReference>
<gene>
    <name evidence="1" type="ORF">ACFOPI_19675</name>
</gene>
<protein>
    <submittedName>
        <fullName evidence="1">Uncharacterized protein</fullName>
    </submittedName>
</protein>